<proteinExistence type="predicted"/>
<dbReference type="Proteomes" id="UP000464620">
    <property type="component" value="Chromosome B09"/>
</dbReference>
<feature type="region of interest" description="Disordered" evidence="1">
    <location>
        <begin position="347"/>
        <end position="397"/>
    </location>
</feature>
<dbReference type="AlphaFoldDB" id="A0A6B9VA18"/>
<evidence type="ECO:0000256" key="1">
    <source>
        <dbReference type="SAM" id="MobiDB-lite"/>
    </source>
</evidence>
<sequence>MSKLFRSLSRRLSFSSPSSSSTSPIHSSSNPLTEKVARPDELSPKHNIFEEEVCFEDINQAIDNWEIPKIPQDELYVPDDNKRKSDYIIKTAENNIPLGPDSGEEFHLLTKASVREHARHYRYLHIGCVQVAVKPLIREGLNASILMCLRDIRHNDFQDSLIGTVETSLGHGPVYFNCFPNKTVSLLDTNILDSLFLNIRIHGLNMKEGSIPAALIYRIQYKVMNTCNSRVLLKSQDRETTLFVTDMTKANVMIPRLIRWDEIDLPQSWSIDRAIPTQPRQAPLLREIKQDESGKVEIFFDRRNSFSSRSEAGTSNDFASARRSFSVTSQSQFSKFSKPVHSEINISGLQNNSNISQPVYQTDDKHSDDDIEIESSIQSPTYSSMHGAQYSSVNNAQ</sequence>
<evidence type="ECO:0000313" key="2">
    <source>
        <dbReference type="EMBL" id="QHN77634.1"/>
    </source>
</evidence>
<gene>
    <name evidence="2" type="ORF">DS421_19g654410</name>
</gene>
<dbReference type="PANTHER" id="PTHR47599:SF4">
    <property type="entry name" value="POLYPROTEIN"/>
    <property type="match status" value="1"/>
</dbReference>
<dbReference type="Pfam" id="PF01107">
    <property type="entry name" value="MP"/>
    <property type="match status" value="1"/>
</dbReference>
<dbReference type="InterPro" id="IPR028919">
    <property type="entry name" value="Viral_movement"/>
</dbReference>
<reference evidence="2 3" key="1">
    <citation type="submission" date="2020-01" db="EMBL/GenBank/DDBJ databases">
        <title>Genome sequence of Arachis hypogaea, cultivar Shitouqi.</title>
        <authorList>
            <person name="Zhuang W."/>
            <person name="Chen H."/>
            <person name="Varshney R."/>
            <person name="Wang D."/>
            <person name="Ming R."/>
        </authorList>
    </citation>
    <scope>NUCLEOTIDE SEQUENCE [LARGE SCALE GENOMIC DNA]</scope>
    <source>
        <tissue evidence="2">Young leaf</tissue>
    </source>
</reference>
<dbReference type="Gramene" id="arahy.Tifrunner.gnm2.ann2.Ah19g268500.1">
    <property type="protein sequence ID" value="arahy.Tifrunner.gnm2.ann2.Ah19g268500.1-CDS-1"/>
    <property type="gene ID" value="arahy.Tifrunner.gnm2.ann2.Ah19g268500"/>
</dbReference>
<dbReference type="EMBL" id="CP031001">
    <property type="protein sequence ID" value="QHN77634.1"/>
    <property type="molecule type" value="Genomic_DNA"/>
</dbReference>
<feature type="compositionally biased region" description="Low complexity" evidence="1">
    <location>
        <begin position="13"/>
        <end position="32"/>
    </location>
</feature>
<organism evidence="2 3">
    <name type="scientific">Arachis hypogaea</name>
    <name type="common">Peanut</name>
    <dbReference type="NCBI Taxonomy" id="3818"/>
    <lineage>
        <taxon>Eukaryota</taxon>
        <taxon>Viridiplantae</taxon>
        <taxon>Streptophyta</taxon>
        <taxon>Embryophyta</taxon>
        <taxon>Tracheophyta</taxon>
        <taxon>Spermatophyta</taxon>
        <taxon>Magnoliopsida</taxon>
        <taxon>eudicotyledons</taxon>
        <taxon>Gunneridae</taxon>
        <taxon>Pentapetalae</taxon>
        <taxon>rosids</taxon>
        <taxon>fabids</taxon>
        <taxon>Fabales</taxon>
        <taxon>Fabaceae</taxon>
        <taxon>Papilionoideae</taxon>
        <taxon>50 kb inversion clade</taxon>
        <taxon>dalbergioids sensu lato</taxon>
        <taxon>Dalbergieae</taxon>
        <taxon>Pterocarpus clade</taxon>
        <taxon>Arachis</taxon>
    </lineage>
</organism>
<feature type="compositionally biased region" description="Polar residues" evidence="1">
    <location>
        <begin position="347"/>
        <end position="360"/>
    </location>
</feature>
<feature type="compositionally biased region" description="Polar residues" evidence="1">
    <location>
        <begin position="375"/>
        <end position="397"/>
    </location>
</feature>
<protein>
    <submittedName>
        <fullName evidence="2">Polyprotein</fullName>
    </submittedName>
</protein>
<name>A0A6B9VA18_ARAHY</name>
<accession>A0A6B9VA18</accession>
<dbReference type="PANTHER" id="PTHR47599">
    <property type="entry name" value="CELL-TO-CELL MOVEMENT PROTEIN"/>
    <property type="match status" value="1"/>
</dbReference>
<dbReference type="InterPro" id="IPR051596">
    <property type="entry name" value="Caulimoviridae_Movement"/>
</dbReference>
<evidence type="ECO:0000313" key="3">
    <source>
        <dbReference type="Proteomes" id="UP000464620"/>
    </source>
</evidence>
<feature type="region of interest" description="Disordered" evidence="1">
    <location>
        <begin position="13"/>
        <end position="39"/>
    </location>
</feature>